<keyword evidence="1" id="KW-0812">Transmembrane</keyword>
<keyword evidence="3" id="KW-1185">Reference proteome</keyword>
<dbReference type="Proteomes" id="UP000239539">
    <property type="component" value="Unassembled WGS sequence"/>
</dbReference>
<evidence type="ECO:0000256" key="1">
    <source>
        <dbReference type="SAM" id="Phobius"/>
    </source>
</evidence>
<feature type="transmembrane region" description="Helical" evidence="1">
    <location>
        <begin position="212"/>
        <end position="237"/>
    </location>
</feature>
<reference evidence="3" key="1">
    <citation type="journal article" date="2020" name="Int. J. Syst. Evol. Microbiol.">
        <title>Alteromonas alba sp. nov., a marine bacterium isolated from the seawater of the West Pacific Ocean.</title>
        <authorList>
            <person name="Sun C."/>
            <person name="Wu Y.-H."/>
            <person name="Xamxidin M."/>
            <person name="Cheng H."/>
            <person name="Xu X.-W."/>
        </authorList>
    </citation>
    <scope>NUCLEOTIDE SEQUENCE [LARGE SCALE GENOMIC DNA]</scope>
    <source>
        <strain evidence="3">9a2</strain>
    </source>
</reference>
<protein>
    <submittedName>
        <fullName evidence="2">Benzoate transporter</fullName>
    </submittedName>
</protein>
<evidence type="ECO:0000313" key="3">
    <source>
        <dbReference type="Proteomes" id="UP000239539"/>
    </source>
</evidence>
<dbReference type="EMBL" id="PVNO01000024">
    <property type="protein sequence ID" value="PRO69424.1"/>
    <property type="molecule type" value="Genomic_DNA"/>
</dbReference>
<dbReference type="InterPro" id="IPR004711">
    <property type="entry name" value="Benzoate_Transporter"/>
</dbReference>
<feature type="transmembrane region" description="Helical" evidence="1">
    <location>
        <begin position="40"/>
        <end position="62"/>
    </location>
</feature>
<dbReference type="RefSeq" id="WP_105930733.1">
    <property type="nucleotide sequence ID" value="NZ_PVNO01000024.1"/>
</dbReference>
<organism evidence="2 3">
    <name type="scientific">Alteromonas gracilis</name>
    <dbReference type="NCBI Taxonomy" id="1479524"/>
    <lineage>
        <taxon>Bacteria</taxon>
        <taxon>Pseudomonadati</taxon>
        <taxon>Pseudomonadota</taxon>
        <taxon>Gammaproteobacteria</taxon>
        <taxon>Alteromonadales</taxon>
        <taxon>Alteromonadaceae</taxon>
        <taxon>Alteromonas/Salinimonas group</taxon>
        <taxon>Alteromonas</taxon>
    </lineage>
</organism>
<feature type="transmembrane region" description="Helical" evidence="1">
    <location>
        <begin position="302"/>
        <end position="325"/>
    </location>
</feature>
<feature type="transmembrane region" description="Helical" evidence="1">
    <location>
        <begin position="145"/>
        <end position="163"/>
    </location>
</feature>
<feature type="transmembrane region" description="Helical" evidence="1">
    <location>
        <begin position="332"/>
        <end position="352"/>
    </location>
</feature>
<accession>A0ABX5CPC7</accession>
<keyword evidence="1" id="KW-0472">Membrane</keyword>
<feature type="transmembrane region" description="Helical" evidence="1">
    <location>
        <begin position="118"/>
        <end position="139"/>
    </location>
</feature>
<gene>
    <name evidence="2" type="ORF">C6Y39_07930</name>
</gene>
<comment type="caution">
    <text evidence="2">The sequence shown here is derived from an EMBL/GenBank/DDBJ whole genome shotgun (WGS) entry which is preliminary data.</text>
</comment>
<dbReference type="PANTHER" id="PTHR30199">
    <property type="entry name" value="MFS FAMILY TRANSPORTER, PREDICTED SUBSTRATE BENZOATE"/>
    <property type="match status" value="1"/>
</dbReference>
<feature type="transmembrane region" description="Helical" evidence="1">
    <location>
        <begin position="258"/>
        <end position="282"/>
    </location>
</feature>
<keyword evidence="1" id="KW-1133">Transmembrane helix</keyword>
<feature type="transmembrane region" description="Helical" evidence="1">
    <location>
        <begin position="88"/>
        <end position="106"/>
    </location>
</feature>
<dbReference type="Pfam" id="PF03594">
    <property type="entry name" value="BenE"/>
    <property type="match status" value="1"/>
</dbReference>
<sequence>MSKWKLSHISAGLTAVTVGYSSSVVIIIDVARKAGASDDMVVSWLLALGLGMGITCILFSWLSKLPVVTAWSTPGAAFLLTSIGDYRLSEAIGAFVICALLSLVTAQSRSLLKQISRIPPAISSALLAGILLPICLAIFSDVNEAPYLVALFIAAYLVGSRLFPRYLMLLLLVMSVGISVFMGSSHGVISLPGDASMFSPEMASNFTLPAPIWVTPSFSFSAAIGLAFPLFLITTLSQNLPGIAIHHAHGYTPDHKPILSGIAIVQALLAPFGGFTFNLAAITAALCMGEQADSEKSQRYRAAIAAGVAYLFMGLLASVVVALFVSMPSIIIHLLAGLALLATLQSAVARAMEVEHHRAPAMLTMLCTASGFSLFSMTSAVWGLGLGLLLLYIQKTPEHRR</sequence>
<dbReference type="PANTHER" id="PTHR30199:SF0">
    <property type="entry name" value="INNER MEMBRANE PROTEIN YDCO"/>
    <property type="match status" value="1"/>
</dbReference>
<feature type="transmembrane region" description="Helical" evidence="1">
    <location>
        <begin position="6"/>
        <end position="28"/>
    </location>
</feature>
<proteinExistence type="predicted"/>
<feature type="transmembrane region" description="Helical" evidence="1">
    <location>
        <begin position="372"/>
        <end position="393"/>
    </location>
</feature>
<feature type="transmembrane region" description="Helical" evidence="1">
    <location>
        <begin position="170"/>
        <end position="192"/>
    </location>
</feature>
<evidence type="ECO:0000313" key="2">
    <source>
        <dbReference type="EMBL" id="PRO69424.1"/>
    </source>
</evidence>
<dbReference type="NCBIfam" id="TIGR00843">
    <property type="entry name" value="benE"/>
    <property type="match status" value="1"/>
</dbReference>
<name>A0ABX5CPC7_9ALTE</name>